<dbReference type="RefSeq" id="WP_129153640.1">
    <property type="nucleotide sequence ID" value="NZ_JBHSDO010000018.1"/>
</dbReference>
<evidence type="ECO:0000256" key="1">
    <source>
        <dbReference type="ARBA" id="ARBA00006432"/>
    </source>
</evidence>
<feature type="domain" description="AMP-binding enzyme C-terminal" evidence="4">
    <location>
        <begin position="429"/>
        <end position="504"/>
    </location>
</feature>
<dbReference type="PROSITE" id="PS00455">
    <property type="entry name" value="AMP_BINDING"/>
    <property type="match status" value="1"/>
</dbReference>
<dbReference type="Pfam" id="PF00501">
    <property type="entry name" value="AMP-binding"/>
    <property type="match status" value="1"/>
</dbReference>
<dbReference type="InterPro" id="IPR050237">
    <property type="entry name" value="ATP-dep_AMP-bd_enzyme"/>
</dbReference>
<dbReference type="FunFam" id="3.30.300.30:FF:000008">
    <property type="entry name" value="2,3-dihydroxybenzoate-AMP ligase"/>
    <property type="match status" value="1"/>
</dbReference>
<feature type="domain" description="AMP-dependent synthetase/ligase" evidence="3">
    <location>
        <begin position="9"/>
        <end position="379"/>
    </location>
</feature>
<dbReference type="InterPro" id="IPR020845">
    <property type="entry name" value="AMP-binding_CS"/>
</dbReference>
<comment type="caution">
    <text evidence="5">The sequence shown here is derived from an EMBL/GenBank/DDBJ whole genome shotgun (WGS) entry which is preliminary data.</text>
</comment>
<dbReference type="Gene3D" id="3.30.300.30">
    <property type="match status" value="1"/>
</dbReference>
<proteinExistence type="inferred from homology"/>
<dbReference type="AlphaFoldDB" id="A0A4Q1HEK9"/>
<dbReference type="Pfam" id="PF13193">
    <property type="entry name" value="AMP-binding_C"/>
    <property type="match status" value="1"/>
</dbReference>
<dbReference type="EMBL" id="PYAL01000008">
    <property type="protein sequence ID" value="RXN84695.1"/>
    <property type="molecule type" value="Genomic_DNA"/>
</dbReference>
<evidence type="ECO:0000313" key="5">
    <source>
        <dbReference type="EMBL" id="RXN84695.1"/>
    </source>
</evidence>
<dbReference type="OrthoDB" id="9766486at2"/>
<dbReference type="Gene3D" id="3.40.50.12780">
    <property type="entry name" value="N-terminal domain of ligase-like"/>
    <property type="match status" value="1"/>
</dbReference>
<dbReference type="InterPro" id="IPR045851">
    <property type="entry name" value="AMP-bd_C_sf"/>
</dbReference>
<reference evidence="5 6" key="1">
    <citation type="journal article" date="2017" name="Int. J. Syst. Evol. Microbiol.">
        <title>Achromobacter aloeverae sp. nov., isolated from the root of Aloe vera (L.) Burm.f.</title>
        <authorList>
            <person name="Kuncharoen N."/>
            <person name="Muramatsu Y."/>
            <person name="Shibata C."/>
            <person name="Kamakura Y."/>
            <person name="Nakagawa Y."/>
            <person name="Tanasupawat S."/>
        </authorList>
    </citation>
    <scope>NUCLEOTIDE SEQUENCE [LARGE SCALE GENOMIC DNA]</scope>
    <source>
        <strain evidence="5 6">AVA-1</strain>
    </source>
</reference>
<dbReference type="InterPro" id="IPR042099">
    <property type="entry name" value="ANL_N_sf"/>
</dbReference>
<evidence type="ECO:0000313" key="6">
    <source>
        <dbReference type="Proteomes" id="UP000290849"/>
    </source>
</evidence>
<dbReference type="SUPFAM" id="SSF56801">
    <property type="entry name" value="Acetyl-CoA synthetase-like"/>
    <property type="match status" value="1"/>
</dbReference>
<evidence type="ECO:0000256" key="2">
    <source>
        <dbReference type="ARBA" id="ARBA00022598"/>
    </source>
</evidence>
<keyword evidence="6" id="KW-1185">Reference proteome</keyword>
<sequence>MNQGRYTTRNARYWRDRPAIIFGDRKISFGELETRSNRLANALLALGLAKGDRVAILAWNCPEIIELECALYKAGLVKVALNARLSAQEVVDTLNNAAASVLIVDPAHAEQLASIRGALNDVRHIVVTGAREVEGTPSEAWRPYEGWIAAAADRNPDVDVSPGDLAVLHFTSGSTGKLKAAMQTVGNRLASLRKVVMGRMRAEPGEVLALAGPITHASGMFMQPFLFQGGTILLQERYDPEAFLAATARHRAAFSFMVPTMLNMLIAHPGLRRHDLSALRQISYGGAPMAPARIREAWETLGPILSQGYGAGETTGGMVMLGRADHAYAMERRPELLGSCGRVFGEGELRLVTEDGRDADVGEVGEITVRGPDVFAGYWREPELSATALRDGWLHSGDLARMDEEGYLFVVDRKKDMIITGGFNVYPTEVEQALYQHPAVYEACVFGVPDDKWGESVKAVLVLKPGAAATPAELAEHCRALLADFKKPRSIDIVQELPKNANGKLARKQLRDAYWAGQDRRVG</sequence>
<evidence type="ECO:0000259" key="3">
    <source>
        <dbReference type="Pfam" id="PF00501"/>
    </source>
</evidence>
<comment type="similarity">
    <text evidence="1">Belongs to the ATP-dependent AMP-binding enzyme family.</text>
</comment>
<protein>
    <submittedName>
        <fullName evidence="5">AMP-dependent synthetase</fullName>
    </submittedName>
</protein>
<name>A0A4Q1HEK9_9BURK</name>
<evidence type="ECO:0000259" key="4">
    <source>
        <dbReference type="Pfam" id="PF13193"/>
    </source>
</evidence>
<dbReference type="InterPro" id="IPR000873">
    <property type="entry name" value="AMP-dep_synth/lig_dom"/>
</dbReference>
<dbReference type="InterPro" id="IPR025110">
    <property type="entry name" value="AMP-bd_C"/>
</dbReference>
<organism evidence="5 6">
    <name type="scientific">Achromobacter aloeverae</name>
    <dbReference type="NCBI Taxonomy" id="1750518"/>
    <lineage>
        <taxon>Bacteria</taxon>
        <taxon>Pseudomonadati</taxon>
        <taxon>Pseudomonadota</taxon>
        <taxon>Betaproteobacteria</taxon>
        <taxon>Burkholderiales</taxon>
        <taxon>Alcaligenaceae</taxon>
        <taxon>Achromobacter</taxon>
    </lineage>
</organism>
<dbReference type="PANTHER" id="PTHR43767">
    <property type="entry name" value="LONG-CHAIN-FATTY-ACID--COA LIGASE"/>
    <property type="match status" value="1"/>
</dbReference>
<gene>
    <name evidence="5" type="ORF">C7R54_25415</name>
</gene>
<dbReference type="PANTHER" id="PTHR43767:SF7">
    <property type="entry name" value="MEDIUM_LONG-CHAIN-FATTY-ACID--COA LIGASE FADD8"/>
    <property type="match status" value="1"/>
</dbReference>
<dbReference type="Proteomes" id="UP000290849">
    <property type="component" value="Unassembled WGS sequence"/>
</dbReference>
<keyword evidence="2" id="KW-0436">Ligase</keyword>
<dbReference type="GO" id="GO:0016877">
    <property type="term" value="F:ligase activity, forming carbon-sulfur bonds"/>
    <property type="evidence" value="ECO:0007669"/>
    <property type="project" value="UniProtKB-ARBA"/>
</dbReference>
<accession>A0A4Q1HEK9</accession>